<dbReference type="EMBL" id="ASHM01010952">
    <property type="protein sequence ID" value="PNX92838.1"/>
    <property type="molecule type" value="Genomic_DNA"/>
</dbReference>
<reference evidence="1 2" key="2">
    <citation type="journal article" date="2017" name="Front. Plant Sci.">
        <title>Gene Classification and Mining of Molecular Markers Useful in Red Clover (Trifolium pratense) Breeding.</title>
        <authorList>
            <person name="Istvanek J."/>
            <person name="Dluhosova J."/>
            <person name="Dluhos P."/>
            <person name="Patkova L."/>
            <person name="Nedelnik J."/>
            <person name="Repkova J."/>
        </authorList>
    </citation>
    <scope>NUCLEOTIDE SEQUENCE [LARGE SCALE GENOMIC DNA]</scope>
    <source>
        <strain evidence="2">cv. Tatra</strain>
        <tissue evidence="1">Young leaves</tissue>
    </source>
</reference>
<reference evidence="1 2" key="1">
    <citation type="journal article" date="2014" name="Am. J. Bot.">
        <title>Genome assembly and annotation for red clover (Trifolium pratense; Fabaceae).</title>
        <authorList>
            <person name="Istvanek J."/>
            <person name="Jaros M."/>
            <person name="Krenek A."/>
            <person name="Repkova J."/>
        </authorList>
    </citation>
    <scope>NUCLEOTIDE SEQUENCE [LARGE SCALE GENOMIC DNA]</scope>
    <source>
        <strain evidence="2">cv. Tatra</strain>
        <tissue evidence="1">Young leaves</tissue>
    </source>
</reference>
<sequence length="91" mass="11076">MRWSFSWRRELFQWEEDLVVRLREMLEPVVFAMEEDCWSWKPDPEGLFLVKYSYNLLVDELLSGEELEDEVAMVFDQLWDTMPKTITPQLI</sequence>
<evidence type="ECO:0000313" key="1">
    <source>
        <dbReference type="EMBL" id="PNX92838.1"/>
    </source>
</evidence>
<proteinExistence type="predicted"/>
<organism evidence="1 2">
    <name type="scientific">Trifolium pratense</name>
    <name type="common">Red clover</name>
    <dbReference type="NCBI Taxonomy" id="57577"/>
    <lineage>
        <taxon>Eukaryota</taxon>
        <taxon>Viridiplantae</taxon>
        <taxon>Streptophyta</taxon>
        <taxon>Embryophyta</taxon>
        <taxon>Tracheophyta</taxon>
        <taxon>Spermatophyta</taxon>
        <taxon>Magnoliopsida</taxon>
        <taxon>eudicotyledons</taxon>
        <taxon>Gunneridae</taxon>
        <taxon>Pentapetalae</taxon>
        <taxon>rosids</taxon>
        <taxon>fabids</taxon>
        <taxon>Fabales</taxon>
        <taxon>Fabaceae</taxon>
        <taxon>Papilionoideae</taxon>
        <taxon>50 kb inversion clade</taxon>
        <taxon>NPAAA clade</taxon>
        <taxon>Hologalegina</taxon>
        <taxon>IRL clade</taxon>
        <taxon>Trifolieae</taxon>
        <taxon>Trifolium</taxon>
    </lineage>
</organism>
<dbReference type="AlphaFoldDB" id="A0A2K3MPT9"/>
<evidence type="ECO:0000313" key="2">
    <source>
        <dbReference type="Proteomes" id="UP000236291"/>
    </source>
</evidence>
<accession>A0A2K3MPT9</accession>
<protein>
    <submittedName>
        <fullName evidence="1">Uncharacterized protein</fullName>
    </submittedName>
</protein>
<name>A0A2K3MPT9_TRIPR</name>
<gene>
    <name evidence="1" type="ORF">L195_g015981</name>
</gene>
<comment type="caution">
    <text evidence="1">The sequence shown here is derived from an EMBL/GenBank/DDBJ whole genome shotgun (WGS) entry which is preliminary data.</text>
</comment>
<dbReference type="Proteomes" id="UP000236291">
    <property type="component" value="Unassembled WGS sequence"/>
</dbReference>